<comment type="subcellular location">
    <subcellularLocation>
        <location evidence="5">Cytoplasm</location>
    </subcellularLocation>
    <text evidence="5">May associate with membranes.</text>
</comment>
<keyword evidence="5" id="KW-0963">Cytoplasm</keyword>
<dbReference type="Pfam" id="PF16360">
    <property type="entry name" value="GTP-bdg_M"/>
    <property type="match status" value="1"/>
</dbReference>
<dbReference type="EMBL" id="DRZI01000274">
    <property type="protein sequence ID" value="HHP82275.1"/>
    <property type="molecule type" value="Genomic_DNA"/>
</dbReference>
<dbReference type="PANTHER" id="PTHR10229">
    <property type="entry name" value="GTP-BINDING PROTEIN HFLX"/>
    <property type="match status" value="1"/>
</dbReference>
<feature type="binding site" evidence="6">
    <location>
        <begin position="215"/>
        <end position="219"/>
    </location>
    <ligand>
        <name>GTP</name>
        <dbReference type="ChEBI" id="CHEBI:37565"/>
    </ligand>
</feature>
<dbReference type="GO" id="GO:0005737">
    <property type="term" value="C:cytoplasm"/>
    <property type="evidence" value="ECO:0007669"/>
    <property type="project" value="UniProtKB-SubCell"/>
</dbReference>
<dbReference type="CDD" id="cd01878">
    <property type="entry name" value="HflX"/>
    <property type="match status" value="1"/>
</dbReference>
<evidence type="ECO:0000256" key="4">
    <source>
        <dbReference type="ARBA" id="ARBA00023134"/>
    </source>
</evidence>
<dbReference type="InterPro" id="IPR042108">
    <property type="entry name" value="GTPase_HflX_N_sf"/>
</dbReference>
<feature type="binding site" evidence="6">
    <location>
        <begin position="236"/>
        <end position="239"/>
    </location>
    <ligand>
        <name>GTP</name>
        <dbReference type="ChEBI" id="CHEBI:37565"/>
    </ligand>
</feature>
<evidence type="ECO:0000256" key="8">
    <source>
        <dbReference type="SAM" id="Coils"/>
    </source>
</evidence>
<dbReference type="Gene3D" id="3.40.50.11060">
    <property type="entry name" value="GTPase HflX, N-terminal domain"/>
    <property type="match status" value="1"/>
</dbReference>
<dbReference type="AlphaFoldDB" id="A0A7C5THW9"/>
<comment type="similarity">
    <text evidence="5">Belongs to the TRAFAC class OBG-HflX-like GTPase superfamily. HflX GTPase family.</text>
</comment>
<feature type="binding site" evidence="6">
    <location>
        <begin position="339"/>
        <end position="341"/>
    </location>
    <ligand>
        <name>GTP</name>
        <dbReference type="ChEBI" id="CHEBI:37565"/>
    </ligand>
</feature>
<dbReference type="GO" id="GO:0043022">
    <property type="term" value="F:ribosome binding"/>
    <property type="evidence" value="ECO:0007669"/>
    <property type="project" value="TreeGrafter"/>
</dbReference>
<feature type="coiled-coil region" evidence="8">
    <location>
        <begin position="150"/>
        <end position="177"/>
    </location>
</feature>
<dbReference type="PRINTS" id="PR00326">
    <property type="entry name" value="GTP1OBG"/>
</dbReference>
<gene>
    <name evidence="5 10" type="primary">hflX</name>
    <name evidence="11" type="ORF">ENL47_06380</name>
    <name evidence="10" type="ORF">ENM84_06395</name>
</gene>
<dbReference type="InterPro" id="IPR030394">
    <property type="entry name" value="G_HFLX_dom"/>
</dbReference>
<keyword evidence="3 7" id="KW-0460">Magnesium</keyword>
<feature type="binding site" evidence="7">
    <location>
        <position position="217"/>
    </location>
    <ligand>
        <name>Mg(2+)</name>
        <dbReference type="ChEBI" id="CHEBI:18420"/>
    </ligand>
</feature>
<feature type="binding site" evidence="6">
    <location>
        <begin position="304"/>
        <end position="307"/>
    </location>
    <ligand>
        <name>GTP</name>
        <dbReference type="ChEBI" id="CHEBI:37565"/>
    </ligand>
</feature>
<keyword evidence="1 7" id="KW-0479">Metal-binding</keyword>
<dbReference type="NCBIfam" id="TIGR03156">
    <property type="entry name" value="GTP_HflX"/>
    <property type="match status" value="1"/>
</dbReference>
<comment type="cofactor">
    <cofactor evidence="7">
        <name>Mg(2+)</name>
        <dbReference type="ChEBI" id="CHEBI:18420"/>
    </cofactor>
</comment>
<feature type="binding site" evidence="7">
    <location>
        <position position="197"/>
    </location>
    <ligand>
        <name>Mg(2+)</name>
        <dbReference type="ChEBI" id="CHEBI:18420"/>
    </ligand>
</feature>
<dbReference type="InterPro" id="IPR006073">
    <property type="entry name" value="GTP-bd"/>
</dbReference>
<organism evidence="10">
    <name type="scientific">Ignisphaera aggregans</name>
    <dbReference type="NCBI Taxonomy" id="334771"/>
    <lineage>
        <taxon>Archaea</taxon>
        <taxon>Thermoproteota</taxon>
        <taxon>Thermoprotei</taxon>
        <taxon>Desulfurococcales</taxon>
        <taxon>Desulfurococcaceae</taxon>
        <taxon>Ignisphaera</taxon>
    </lineage>
</organism>
<comment type="subunit">
    <text evidence="5">Monomer. Associates with the 50S ribosomal subunit.</text>
</comment>
<dbReference type="PROSITE" id="PS51705">
    <property type="entry name" value="G_HFLX"/>
    <property type="match status" value="1"/>
</dbReference>
<accession>A0A7C5THW9</accession>
<dbReference type="PANTHER" id="PTHR10229:SF8">
    <property type="entry name" value="GTPASE HFLX"/>
    <property type="match status" value="1"/>
</dbReference>
<dbReference type="GO" id="GO:0005525">
    <property type="term" value="F:GTP binding"/>
    <property type="evidence" value="ECO:0007669"/>
    <property type="project" value="UniProtKB-UniRule"/>
</dbReference>
<comment type="caution">
    <text evidence="10">The sequence shown here is derived from an EMBL/GenBank/DDBJ whole genome shotgun (WGS) entry which is preliminary data.</text>
</comment>
<evidence type="ECO:0000313" key="10">
    <source>
        <dbReference type="EMBL" id="HHP82275.1"/>
    </source>
</evidence>
<reference evidence="10" key="1">
    <citation type="journal article" date="2020" name="mSystems">
        <title>Genome- and Community-Level Interaction Insights into Carbon Utilization and Element Cycling Functions of Hydrothermarchaeota in Hydrothermal Sediment.</title>
        <authorList>
            <person name="Zhou Z."/>
            <person name="Liu Y."/>
            <person name="Xu W."/>
            <person name="Pan J."/>
            <person name="Luo Z.H."/>
            <person name="Li M."/>
        </authorList>
    </citation>
    <scope>NUCLEOTIDE SEQUENCE [LARGE SCALE GENOMIC DNA]</scope>
    <source>
        <strain evidence="11">SpSt-1</strain>
        <strain evidence="10">SpSt-1121</strain>
    </source>
</reference>
<evidence type="ECO:0000256" key="6">
    <source>
        <dbReference type="PIRSR" id="PIRSR006809-1"/>
    </source>
</evidence>
<dbReference type="Gene3D" id="6.10.250.2860">
    <property type="match status" value="1"/>
</dbReference>
<dbReference type="Pfam" id="PF13167">
    <property type="entry name" value="GTP-bdg_N"/>
    <property type="match status" value="1"/>
</dbReference>
<dbReference type="SUPFAM" id="SSF52540">
    <property type="entry name" value="P-loop containing nucleoside triphosphate hydrolases"/>
    <property type="match status" value="1"/>
</dbReference>
<dbReference type="Pfam" id="PF01926">
    <property type="entry name" value="MMR_HSR1"/>
    <property type="match status" value="1"/>
</dbReference>
<comment type="function">
    <text evidence="5">GTPase that associates with the 50S ribosomal subunit and may have a role during protein synthesis or ribosome biogenesis.</text>
</comment>
<sequence length="365" mass="41512">MEPTILIVKADSMNSLDEIIALVKEAGFYPKEIINIRKVDNACFLTHGKITKLKYLIESNSIKKICIYAELKPRQVTCLVKELKVDIVDKVMLILTIFQQHAGSKEALLQIEMARLRHELPLIRDWIRRVKMGELPGFLSMGRYAVDVYYKHVKKRITRINRELEELRVRRAIEREKRRSAGYTHIAIVGYTNAGKTTLFNALTNLSKPTGNEMFTTLSSKSYAIKLCNTSFVLIDTIGFIKDIPVGIIESFKAVLEEVSNADIIFLVVDGSKNLDNLFIEVNTSIDILRDVGALGKPIFVIINKIDLINNSNVEEYVKSIESHIKKYIDSLVDVIPLSALKKLNIDMVKDSLCRYVQRTNTFSS</sequence>
<dbReference type="HAMAP" id="MF_00900">
    <property type="entry name" value="GTPase_HflX"/>
    <property type="match status" value="1"/>
</dbReference>
<keyword evidence="8" id="KW-0175">Coiled coil</keyword>
<dbReference type="Gene3D" id="3.40.50.300">
    <property type="entry name" value="P-loop containing nucleotide triphosphate hydrolases"/>
    <property type="match status" value="1"/>
</dbReference>
<keyword evidence="4 5" id="KW-0342">GTP-binding</keyword>
<proteinExistence type="inferred from homology"/>
<dbReference type="InterPro" id="IPR025121">
    <property type="entry name" value="GTPase_HflX_N"/>
</dbReference>
<dbReference type="PIRSF" id="PIRSF006809">
    <property type="entry name" value="GTP-binding_hflX_prd"/>
    <property type="match status" value="1"/>
</dbReference>
<evidence type="ECO:0000256" key="7">
    <source>
        <dbReference type="PIRSR" id="PIRSR006809-2"/>
    </source>
</evidence>
<evidence type="ECO:0000313" key="11">
    <source>
        <dbReference type="EMBL" id="HHR96427.1"/>
    </source>
</evidence>
<dbReference type="InterPro" id="IPR032305">
    <property type="entry name" value="GTP-bd_M"/>
</dbReference>
<evidence type="ECO:0000259" key="9">
    <source>
        <dbReference type="PROSITE" id="PS51705"/>
    </source>
</evidence>
<dbReference type="EMBL" id="DRUB01000122">
    <property type="protein sequence ID" value="HHR96427.1"/>
    <property type="molecule type" value="Genomic_DNA"/>
</dbReference>
<feature type="binding site" evidence="6">
    <location>
        <begin position="190"/>
        <end position="197"/>
    </location>
    <ligand>
        <name>GTP</name>
        <dbReference type="ChEBI" id="CHEBI:37565"/>
    </ligand>
</feature>
<evidence type="ECO:0000256" key="1">
    <source>
        <dbReference type="ARBA" id="ARBA00022723"/>
    </source>
</evidence>
<feature type="domain" description="Hflx-type G" evidence="9">
    <location>
        <begin position="184"/>
        <end position="270"/>
    </location>
</feature>
<keyword evidence="2 5" id="KW-0547">Nucleotide-binding</keyword>
<name>A0A7C5THW9_9CREN</name>
<dbReference type="InterPro" id="IPR027417">
    <property type="entry name" value="P-loop_NTPase"/>
</dbReference>
<evidence type="ECO:0000256" key="2">
    <source>
        <dbReference type="ARBA" id="ARBA00022741"/>
    </source>
</evidence>
<dbReference type="GO" id="GO:0046872">
    <property type="term" value="F:metal ion binding"/>
    <property type="evidence" value="ECO:0007669"/>
    <property type="project" value="UniProtKB-KW"/>
</dbReference>
<dbReference type="GO" id="GO:0003924">
    <property type="term" value="F:GTPase activity"/>
    <property type="evidence" value="ECO:0007669"/>
    <property type="project" value="UniProtKB-UniRule"/>
</dbReference>
<evidence type="ECO:0000256" key="3">
    <source>
        <dbReference type="ARBA" id="ARBA00022842"/>
    </source>
</evidence>
<protein>
    <recommendedName>
        <fullName evidence="5">GTPase HflX</fullName>
    </recommendedName>
    <alternativeName>
        <fullName evidence="5">GTP-binding protein HflX</fullName>
    </alternativeName>
</protein>
<dbReference type="InterPro" id="IPR016496">
    <property type="entry name" value="GTPase_HflX"/>
</dbReference>
<evidence type="ECO:0000256" key="5">
    <source>
        <dbReference type="HAMAP-Rule" id="MF_00900"/>
    </source>
</evidence>